<reference evidence="1 2" key="1">
    <citation type="submission" date="2019-03" db="EMBL/GenBank/DDBJ databases">
        <title>Draft Genome Sequence of Duganella callidus sp. nov., a Novel Duganella Species Isolated from Cultivated Soil.</title>
        <authorList>
            <person name="Raths R."/>
            <person name="Peta V."/>
            <person name="Bucking H."/>
        </authorList>
    </citation>
    <scope>NUCLEOTIDE SEQUENCE [LARGE SCALE GENOMIC DNA]</scope>
    <source>
        <strain evidence="1 2">DN04</strain>
    </source>
</reference>
<protein>
    <submittedName>
        <fullName evidence="1">Uncharacterized protein</fullName>
    </submittedName>
</protein>
<accession>A0A4Y9SE36</accession>
<gene>
    <name evidence="1" type="ORF">E4L98_19040</name>
</gene>
<comment type="caution">
    <text evidence="1">The sequence shown here is derived from an EMBL/GenBank/DDBJ whole genome shotgun (WGS) entry which is preliminary data.</text>
</comment>
<sequence length="71" mass="7784">MYPLLFPSIRAYTENLLDLYILLGAHTLDAMRSLCALNLQLARGLIAETGTLSQQMMSGGRPLKMMPSLSA</sequence>
<dbReference type="Proteomes" id="UP000297729">
    <property type="component" value="Unassembled WGS sequence"/>
</dbReference>
<dbReference type="EMBL" id="SPVG01000189">
    <property type="protein sequence ID" value="TFW18119.1"/>
    <property type="molecule type" value="Genomic_DNA"/>
</dbReference>
<organism evidence="1 2">
    <name type="scientific">Duganella callida</name>
    <dbReference type="NCBI Taxonomy" id="2561932"/>
    <lineage>
        <taxon>Bacteria</taxon>
        <taxon>Pseudomonadati</taxon>
        <taxon>Pseudomonadota</taxon>
        <taxon>Betaproteobacteria</taxon>
        <taxon>Burkholderiales</taxon>
        <taxon>Oxalobacteraceae</taxon>
        <taxon>Telluria group</taxon>
        <taxon>Duganella</taxon>
    </lineage>
</organism>
<proteinExistence type="predicted"/>
<keyword evidence="2" id="KW-1185">Reference proteome</keyword>
<dbReference type="RefSeq" id="WP_135203122.1">
    <property type="nucleotide sequence ID" value="NZ_SPVG01000189.1"/>
</dbReference>
<name>A0A4Y9SE36_9BURK</name>
<evidence type="ECO:0000313" key="2">
    <source>
        <dbReference type="Proteomes" id="UP000297729"/>
    </source>
</evidence>
<evidence type="ECO:0000313" key="1">
    <source>
        <dbReference type="EMBL" id="TFW18119.1"/>
    </source>
</evidence>
<dbReference type="AlphaFoldDB" id="A0A4Y9SE36"/>